<feature type="transmembrane region" description="Helical" evidence="1">
    <location>
        <begin position="34"/>
        <end position="53"/>
    </location>
</feature>
<evidence type="ECO:0000313" key="2">
    <source>
        <dbReference type="EMBL" id="UTO55474.1"/>
    </source>
</evidence>
<organism evidence="2 4">
    <name type="scientific">Neoehrlichia mikurensis</name>
    <dbReference type="NCBI Taxonomy" id="89586"/>
    <lineage>
        <taxon>Bacteria</taxon>
        <taxon>Pseudomonadati</taxon>
        <taxon>Pseudomonadota</taxon>
        <taxon>Alphaproteobacteria</taxon>
        <taxon>Rickettsiales</taxon>
        <taxon>Anaplasmataceae</taxon>
        <taxon>Candidatus Neoehrlichia</taxon>
    </lineage>
</organism>
<keyword evidence="5" id="KW-1185">Reference proteome</keyword>
<feature type="transmembrane region" description="Helical" evidence="1">
    <location>
        <begin position="12"/>
        <end position="28"/>
    </location>
</feature>
<sequence length="253" mass="30934">MKNFLCNQFTRLFFYIMTGILLYFFYNVKYYEITIIGILLGIVIIILGCYARWRYNVIQKNKNKCQNVLSEIRSMELKIYLVKSRIKDYFTFFSYLYNNININDILHVKQKYTLYKNKKFKPCKQMITIIIILLIVIFKYFIDNNILKSYTRELSIIYSILFIMYFIVGLNELIFIVNNISLDNSKENKKYSHQYKLLHKQLLTLEKEYQILIYNIECYNQDFNIYKDQIIYKSDSEKDQIKQKYFLEKRSDR</sequence>
<dbReference type="Proteomes" id="UP001059985">
    <property type="component" value="Chromosome"/>
</dbReference>
<reference evidence="2" key="1">
    <citation type="journal article" date="2022" name="Microorganisms">
        <title>Assembly and Comparison of Ca. Neoehrlichia mikurensis Genomes.</title>
        <authorList>
            <person name="Azagi T."/>
            <person name="Dirks R.P."/>
            <person name="Yebra-Pimentel E.S."/>
            <person name="Schaap P.J."/>
            <person name="Koehorst J.J."/>
            <person name="Esser H.J."/>
            <person name="Sprong H."/>
        </authorList>
    </citation>
    <scope>NUCLEOTIDE SEQUENCE</scope>
    <source>
        <strain evidence="3">18-2804</strain>
        <strain evidence="2">18-2837</strain>
    </source>
</reference>
<feature type="transmembrane region" description="Helical" evidence="1">
    <location>
        <begin position="154"/>
        <end position="180"/>
    </location>
</feature>
<evidence type="ECO:0000313" key="3">
    <source>
        <dbReference type="EMBL" id="UTO56394.1"/>
    </source>
</evidence>
<proteinExistence type="predicted"/>
<dbReference type="AlphaFoldDB" id="A0A9Q9F3L3"/>
<feature type="transmembrane region" description="Helical" evidence="1">
    <location>
        <begin position="126"/>
        <end position="142"/>
    </location>
</feature>
<protein>
    <submittedName>
        <fullName evidence="2">Uncharacterized protein</fullName>
    </submittedName>
</protein>
<gene>
    <name evidence="3" type="ORF">LUA81_04865</name>
    <name evidence="2" type="ORF">LUA82_04920</name>
</gene>
<keyword evidence="1" id="KW-0812">Transmembrane</keyword>
<dbReference type="Proteomes" id="UP001059822">
    <property type="component" value="Chromosome"/>
</dbReference>
<dbReference type="EMBL" id="CP089286">
    <property type="protein sequence ID" value="UTO55474.1"/>
    <property type="molecule type" value="Genomic_DNA"/>
</dbReference>
<keyword evidence="1" id="KW-0472">Membrane</keyword>
<accession>A0A9Q9F3L3</accession>
<evidence type="ECO:0000313" key="4">
    <source>
        <dbReference type="Proteomes" id="UP001059822"/>
    </source>
</evidence>
<dbReference type="RefSeq" id="WP_218193992.1">
    <property type="nucleotide sequence ID" value="NZ_CP054597.1"/>
</dbReference>
<name>A0A9Q9F3L3_9RICK</name>
<dbReference type="EMBL" id="CP089285">
    <property type="protein sequence ID" value="UTO56394.1"/>
    <property type="molecule type" value="Genomic_DNA"/>
</dbReference>
<evidence type="ECO:0000256" key="1">
    <source>
        <dbReference type="SAM" id="Phobius"/>
    </source>
</evidence>
<keyword evidence="1" id="KW-1133">Transmembrane helix</keyword>
<evidence type="ECO:0000313" key="5">
    <source>
        <dbReference type="Proteomes" id="UP001059985"/>
    </source>
</evidence>